<gene>
    <name evidence="1" type="ORF">ATO7_14388</name>
</gene>
<dbReference type="STRING" id="1317117.ATO7_14388"/>
<dbReference type="InterPro" id="IPR010985">
    <property type="entry name" value="Ribbon_hlx_hlx"/>
</dbReference>
<evidence type="ECO:0000313" key="2">
    <source>
        <dbReference type="Proteomes" id="UP000192342"/>
    </source>
</evidence>
<protein>
    <recommendedName>
        <fullName evidence="3">CopG family transcriptional regulator</fullName>
    </recommendedName>
</protein>
<comment type="caution">
    <text evidence="1">The sequence shown here is derived from an EMBL/GenBank/DDBJ whole genome shotgun (WGS) entry which is preliminary data.</text>
</comment>
<accession>A0A1Y1SAH7</accession>
<evidence type="ECO:0008006" key="3">
    <source>
        <dbReference type="Google" id="ProtNLM"/>
    </source>
</evidence>
<organism evidence="1 2">
    <name type="scientific">Oceanococcus atlanticus</name>
    <dbReference type="NCBI Taxonomy" id="1317117"/>
    <lineage>
        <taxon>Bacteria</taxon>
        <taxon>Pseudomonadati</taxon>
        <taxon>Pseudomonadota</taxon>
        <taxon>Gammaproteobacteria</taxon>
        <taxon>Chromatiales</taxon>
        <taxon>Oceanococcaceae</taxon>
        <taxon>Oceanococcus</taxon>
    </lineage>
</organism>
<name>A0A1Y1SAH7_9GAMM</name>
<dbReference type="EMBL" id="AQQV01000004">
    <property type="protein sequence ID" value="ORE85418.1"/>
    <property type="molecule type" value="Genomic_DNA"/>
</dbReference>
<proteinExistence type="predicted"/>
<dbReference type="GO" id="GO:0006355">
    <property type="term" value="P:regulation of DNA-templated transcription"/>
    <property type="evidence" value="ECO:0007669"/>
    <property type="project" value="InterPro"/>
</dbReference>
<keyword evidence="2" id="KW-1185">Reference proteome</keyword>
<sequence>MSTTSLKLPDDLKARAADLAKAQHLSPHAYMVEAIRRATEQDALHQQFVEDSIEARQHARDSGQGYAANQVHDYILNKARGGKASRPKPQSWRK</sequence>
<dbReference type="AlphaFoldDB" id="A0A1Y1SAH7"/>
<dbReference type="SUPFAM" id="SSF47598">
    <property type="entry name" value="Ribbon-helix-helix"/>
    <property type="match status" value="1"/>
</dbReference>
<dbReference type="Proteomes" id="UP000192342">
    <property type="component" value="Unassembled WGS sequence"/>
</dbReference>
<reference evidence="1 2" key="1">
    <citation type="submission" date="2013-04" db="EMBL/GenBank/DDBJ databases">
        <title>Oceanococcus atlanticus 22II-S10r2 Genome Sequencing.</title>
        <authorList>
            <person name="Lai Q."/>
            <person name="Li G."/>
            <person name="Shao Z."/>
        </authorList>
    </citation>
    <scope>NUCLEOTIDE SEQUENCE [LARGE SCALE GENOMIC DNA]</scope>
    <source>
        <strain evidence="1 2">22II-S10r2</strain>
    </source>
</reference>
<evidence type="ECO:0000313" key="1">
    <source>
        <dbReference type="EMBL" id="ORE85418.1"/>
    </source>
</evidence>